<evidence type="ECO:0000259" key="2">
    <source>
        <dbReference type="Pfam" id="PF01031"/>
    </source>
</evidence>
<dbReference type="Pfam" id="PF01031">
    <property type="entry name" value="Dynamin_M"/>
    <property type="match status" value="1"/>
</dbReference>
<reference evidence="3 4" key="1">
    <citation type="submission" date="2024-05" db="EMBL/GenBank/DDBJ databases">
        <title>A draft genome resource for the thread blight pathogen Marasmius tenuissimus strain MS-2.</title>
        <authorList>
            <person name="Yulfo-Soto G.E."/>
            <person name="Baruah I.K."/>
            <person name="Amoako-Attah I."/>
            <person name="Bukari Y."/>
            <person name="Meinhardt L.W."/>
            <person name="Bailey B.A."/>
            <person name="Cohen S.P."/>
        </authorList>
    </citation>
    <scope>NUCLEOTIDE SEQUENCE [LARGE SCALE GENOMIC DNA]</scope>
    <source>
        <strain evidence="3 4">MS-2</strain>
    </source>
</reference>
<evidence type="ECO:0000313" key="4">
    <source>
        <dbReference type="Proteomes" id="UP001437256"/>
    </source>
</evidence>
<dbReference type="EMBL" id="JBBXMP010000091">
    <property type="protein sequence ID" value="KAL0062955.1"/>
    <property type="molecule type" value="Genomic_DNA"/>
</dbReference>
<keyword evidence="4" id="KW-1185">Reference proteome</keyword>
<feature type="compositionally biased region" description="Low complexity" evidence="1">
    <location>
        <begin position="71"/>
        <end position="83"/>
    </location>
</feature>
<keyword evidence="3" id="KW-0378">Hydrolase</keyword>
<comment type="caution">
    <text evidence="3">The sequence shown here is derived from an EMBL/GenBank/DDBJ whole genome shotgun (WGS) entry which is preliminary data.</text>
</comment>
<organism evidence="3 4">
    <name type="scientific">Marasmius tenuissimus</name>
    <dbReference type="NCBI Taxonomy" id="585030"/>
    <lineage>
        <taxon>Eukaryota</taxon>
        <taxon>Fungi</taxon>
        <taxon>Dikarya</taxon>
        <taxon>Basidiomycota</taxon>
        <taxon>Agaricomycotina</taxon>
        <taxon>Agaricomycetes</taxon>
        <taxon>Agaricomycetidae</taxon>
        <taxon>Agaricales</taxon>
        <taxon>Marasmiineae</taxon>
        <taxon>Marasmiaceae</taxon>
        <taxon>Marasmius</taxon>
    </lineage>
</organism>
<evidence type="ECO:0000256" key="1">
    <source>
        <dbReference type="SAM" id="MobiDB-lite"/>
    </source>
</evidence>
<feature type="region of interest" description="Disordered" evidence="1">
    <location>
        <begin position="52"/>
        <end position="112"/>
    </location>
</feature>
<gene>
    <name evidence="3" type="primary">DNM1_1</name>
    <name evidence="3" type="ORF">AAF712_010176</name>
</gene>
<evidence type="ECO:0000313" key="3">
    <source>
        <dbReference type="EMBL" id="KAL0062955.1"/>
    </source>
</evidence>
<proteinExistence type="predicted"/>
<protein>
    <submittedName>
        <fullName evidence="3">Dynamin-related GTPase protein</fullName>
        <ecNumber evidence="3">3.6.5.5</ecNumber>
    </submittedName>
</protein>
<dbReference type="Gene3D" id="1.20.120.1240">
    <property type="entry name" value="Dynamin, middle domain"/>
    <property type="match status" value="1"/>
</dbReference>
<sequence length="191" mass="19714">MSLESSGVHTAGAGGAPRLSAAKSDVDPQCLEFGNAARQVYCAGGPVGSRVRGAQHAGALGGEEEIPPTYDSLVGLSSPSPSGSGRGDRKEKGAGLRVTNDSDEGVGGSGSVRPRLHSFPSLSFIESTNVDISYYVFNDIFGAAIDAIKADGNLNHRDIRTANRDSSAAGPSLFVPEIAFELLVKPQIKLS</sequence>
<dbReference type="EC" id="3.6.5.5" evidence="3"/>
<name>A0ABR2ZMR7_9AGAR</name>
<feature type="domain" description="Dynamin stalk" evidence="2">
    <location>
        <begin position="134"/>
        <end position="189"/>
    </location>
</feature>
<dbReference type="InterPro" id="IPR000375">
    <property type="entry name" value="Dynamin_stalk"/>
</dbReference>
<dbReference type="GO" id="GO:0016787">
    <property type="term" value="F:hydrolase activity"/>
    <property type="evidence" value="ECO:0007669"/>
    <property type="project" value="UniProtKB-KW"/>
</dbReference>
<feature type="region of interest" description="Disordered" evidence="1">
    <location>
        <begin position="1"/>
        <end position="25"/>
    </location>
</feature>
<dbReference type="Proteomes" id="UP001437256">
    <property type="component" value="Unassembled WGS sequence"/>
</dbReference>
<accession>A0ABR2ZMR7</accession>